<dbReference type="PANTHER" id="PTHR45835">
    <property type="entry name" value="YALI0A06105P"/>
    <property type="match status" value="1"/>
</dbReference>
<dbReference type="Gene3D" id="3.30.420.10">
    <property type="entry name" value="Ribonuclease H-like superfamily/Ribonuclease H"/>
    <property type="match status" value="1"/>
</dbReference>
<gene>
    <name evidence="3" type="ORF">MTR67_034413</name>
</gene>
<keyword evidence="4" id="KW-1185">Reference proteome</keyword>
<dbReference type="GO" id="GO:0015074">
    <property type="term" value="P:DNA integration"/>
    <property type="evidence" value="ECO:0007669"/>
    <property type="project" value="InterPro"/>
</dbReference>
<dbReference type="PANTHER" id="PTHR45835:SF91">
    <property type="entry name" value="RETROTRANSPOSON, TY3-GYPSY SUBCLASS-LIKE PROTEIN"/>
    <property type="match status" value="1"/>
</dbReference>
<evidence type="ECO:0000313" key="4">
    <source>
        <dbReference type="Proteomes" id="UP001234989"/>
    </source>
</evidence>
<protein>
    <recommendedName>
        <fullName evidence="2">Integrase catalytic domain-containing protein</fullName>
    </recommendedName>
</protein>
<feature type="region of interest" description="Disordered" evidence="1">
    <location>
        <begin position="1"/>
        <end position="21"/>
    </location>
</feature>
<sequence length="184" mass="21173">MTTSTANVERNEEDNVEQEVPLQASPQAPIAPIVENVTHVDLRSTIQLLAQALKVKLSMTFHPQTDGKVERTIQTLKDMLMAYVIDLKGNWDDHLPLIEFSYNNSYHSSIGMATFEALYGRRCRSPLGWFEVGEITLICPDLVYEAIEKVRLNRERLRTAQSRQMSYADVRRKDLEFEVNDWSI</sequence>
<dbReference type="Proteomes" id="UP001234989">
    <property type="component" value="Chromosome 8"/>
</dbReference>
<dbReference type="EMBL" id="CP133619">
    <property type="protein sequence ID" value="WMV41028.1"/>
    <property type="molecule type" value="Genomic_DNA"/>
</dbReference>
<organism evidence="3 4">
    <name type="scientific">Solanum verrucosum</name>
    <dbReference type="NCBI Taxonomy" id="315347"/>
    <lineage>
        <taxon>Eukaryota</taxon>
        <taxon>Viridiplantae</taxon>
        <taxon>Streptophyta</taxon>
        <taxon>Embryophyta</taxon>
        <taxon>Tracheophyta</taxon>
        <taxon>Spermatophyta</taxon>
        <taxon>Magnoliopsida</taxon>
        <taxon>eudicotyledons</taxon>
        <taxon>Gunneridae</taxon>
        <taxon>Pentapetalae</taxon>
        <taxon>asterids</taxon>
        <taxon>lamiids</taxon>
        <taxon>Solanales</taxon>
        <taxon>Solanaceae</taxon>
        <taxon>Solanoideae</taxon>
        <taxon>Solaneae</taxon>
        <taxon>Solanum</taxon>
    </lineage>
</organism>
<evidence type="ECO:0000259" key="2">
    <source>
        <dbReference type="PROSITE" id="PS50994"/>
    </source>
</evidence>
<dbReference type="GO" id="GO:0003676">
    <property type="term" value="F:nucleic acid binding"/>
    <property type="evidence" value="ECO:0007669"/>
    <property type="project" value="InterPro"/>
</dbReference>
<dbReference type="InterPro" id="IPR036397">
    <property type="entry name" value="RNaseH_sf"/>
</dbReference>
<evidence type="ECO:0000313" key="3">
    <source>
        <dbReference type="EMBL" id="WMV41028.1"/>
    </source>
</evidence>
<feature type="domain" description="Integrase catalytic" evidence="2">
    <location>
        <begin position="1"/>
        <end position="122"/>
    </location>
</feature>
<proteinExistence type="predicted"/>
<accession>A0AAF0ZKD0</accession>
<dbReference type="AlphaFoldDB" id="A0AAF0ZKD0"/>
<name>A0AAF0ZKD0_SOLVR</name>
<dbReference type="SUPFAM" id="SSF53098">
    <property type="entry name" value="Ribonuclease H-like"/>
    <property type="match status" value="1"/>
</dbReference>
<reference evidence="3" key="1">
    <citation type="submission" date="2023-08" db="EMBL/GenBank/DDBJ databases">
        <title>A de novo genome assembly of Solanum verrucosum Schlechtendal, a Mexican diploid species geographically isolated from the other diploid A-genome species in potato relatives.</title>
        <authorList>
            <person name="Hosaka K."/>
        </authorList>
    </citation>
    <scope>NUCLEOTIDE SEQUENCE</scope>
    <source>
        <tissue evidence="3">Young leaves</tissue>
    </source>
</reference>
<dbReference type="InterPro" id="IPR001584">
    <property type="entry name" value="Integrase_cat-core"/>
</dbReference>
<dbReference type="PROSITE" id="PS50994">
    <property type="entry name" value="INTEGRASE"/>
    <property type="match status" value="1"/>
</dbReference>
<dbReference type="InterPro" id="IPR012337">
    <property type="entry name" value="RNaseH-like_sf"/>
</dbReference>
<evidence type="ECO:0000256" key="1">
    <source>
        <dbReference type="SAM" id="MobiDB-lite"/>
    </source>
</evidence>